<reference evidence="3 5" key="2">
    <citation type="submission" date="2016-03" db="EMBL/GenBank/DDBJ databases">
        <authorList>
            <person name="Ploux O."/>
        </authorList>
    </citation>
    <scope>NUCLEOTIDE SEQUENCE [LARGE SCALE GENOMIC DNA]</scope>
    <source>
        <strain evidence="3 5">R-45363</strain>
        <strain evidence="2">R-45371</strain>
    </source>
</reference>
<evidence type="ECO:0000313" key="4">
    <source>
        <dbReference type="Proteomes" id="UP000077763"/>
    </source>
</evidence>
<dbReference type="InterPro" id="IPR005186">
    <property type="entry name" value="FlaG"/>
</dbReference>
<evidence type="ECO:0000256" key="1">
    <source>
        <dbReference type="SAM" id="MobiDB-lite"/>
    </source>
</evidence>
<feature type="region of interest" description="Disordered" evidence="1">
    <location>
        <begin position="40"/>
        <end position="77"/>
    </location>
</feature>
<keyword evidence="3" id="KW-0966">Cell projection</keyword>
<dbReference type="Proteomes" id="UP000077763">
    <property type="component" value="Unassembled WGS sequence"/>
</dbReference>
<dbReference type="Gene3D" id="3.30.160.170">
    <property type="entry name" value="FlaG-like"/>
    <property type="match status" value="1"/>
</dbReference>
<proteinExistence type="predicted"/>
<reference evidence="4" key="1">
    <citation type="submission" date="2016-03" db="EMBL/GenBank/DDBJ databases">
        <authorList>
            <person name="Heylen K."/>
            <person name="De Vos P."/>
            <person name="Vekeman B."/>
        </authorList>
    </citation>
    <scope>NUCLEOTIDE SEQUENCE [LARGE SCALE GENOMIC DNA]</scope>
    <source>
        <strain evidence="4">R-45371</strain>
    </source>
</reference>
<evidence type="ECO:0000313" key="5">
    <source>
        <dbReference type="Proteomes" id="UP000078090"/>
    </source>
</evidence>
<name>A0A177MLH7_METMH</name>
<evidence type="ECO:0000313" key="2">
    <source>
        <dbReference type="EMBL" id="OAH96613.1"/>
    </source>
</evidence>
<dbReference type="EMBL" id="LUUH01000110">
    <property type="protein sequence ID" value="OAH96613.1"/>
    <property type="molecule type" value="Genomic_DNA"/>
</dbReference>
<dbReference type="EMBL" id="LUUG01000057">
    <property type="protein sequence ID" value="OAI06657.1"/>
    <property type="molecule type" value="Genomic_DNA"/>
</dbReference>
<dbReference type="InterPro" id="IPR035924">
    <property type="entry name" value="FlaG-like_sf"/>
</dbReference>
<dbReference type="PANTHER" id="PTHR37166:SF1">
    <property type="entry name" value="PROTEIN FLAG"/>
    <property type="match status" value="1"/>
</dbReference>
<dbReference type="PANTHER" id="PTHR37166">
    <property type="entry name" value="PROTEIN FLAG"/>
    <property type="match status" value="1"/>
</dbReference>
<dbReference type="AlphaFoldDB" id="A0A177MLH7"/>
<dbReference type="OrthoDB" id="5741693at2"/>
<comment type="caution">
    <text evidence="3">The sequence shown here is derived from an EMBL/GenBank/DDBJ whole genome shotgun (WGS) entry which is preliminary data.</text>
</comment>
<dbReference type="SUPFAM" id="SSF160214">
    <property type="entry name" value="FlaG-like"/>
    <property type="match status" value="1"/>
</dbReference>
<sequence>MNSEISNVLKLSPVTVAKADKQTDEKSFAGAKADAEKRSLGVSALQSDSTVSSSISNQEQDKQNEAKPSFDSVKKAADRGNSLLQSVNRNLQFKVDDSTKELVVKVVDSETGDVVRQIPSEEMLAFIRRMQELDGQQGSMIQDRA</sequence>
<gene>
    <name evidence="3" type="ORF">A1332_11295</name>
    <name evidence="2" type="ORF">A1353_03005</name>
</gene>
<accession>A0A177MLH7</accession>
<keyword evidence="3" id="KW-0969">Cilium</keyword>
<dbReference type="Proteomes" id="UP000078090">
    <property type="component" value="Unassembled WGS sequence"/>
</dbReference>
<organism evidence="3 5">
    <name type="scientific">Methylomonas methanica</name>
    <dbReference type="NCBI Taxonomy" id="421"/>
    <lineage>
        <taxon>Bacteria</taxon>
        <taxon>Pseudomonadati</taxon>
        <taxon>Pseudomonadota</taxon>
        <taxon>Gammaproteobacteria</taxon>
        <taxon>Methylococcales</taxon>
        <taxon>Methylococcaceae</taxon>
        <taxon>Methylomonas</taxon>
    </lineage>
</organism>
<protein>
    <submittedName>
        <fullName evidence="3">Flagellar biosynthesis protein FlaG</fullName>
    </submittedName>
</protein>
<feature type="compositionally biased region" description="Polar residues" evidence="1">
    <location>
        <begin position="44"/>
        <end position="58"/>
    </location>
</feature>
<dbReference type="RefSeq" id="WP_064007965.1">
    <property type="nucleotide sequence ID" value="NZ_LUUG01000057.1"/>
</dbReference>
<dbReference type="Pfam" id="PF03646">
    <property type="entry name" value="FlaG"/>
    <property type="match status" value="1"/>
</dbReference>
<keyword evidence="3" id="KW-0282">Flagellum</keyword>
<evidence type="ECO:0000313" key="3">
    <source>
        <dbReference type="EMBL" id="OAI06657.1"/>
    </source>
</evidence>